<evidence type="ECO:0000256" key="4">
    <source>
        <dbReference type="ARBA" id="ARBA00022741"/>
    </source>
</evidence>
<dbReference type="AlphaFoldDB" id="A0A137PBB2"/>
<keyword evidence="3" id="KW-0808">Transferase</keyword>
<reference evidence="8 9" key="1">
    <citation type="journal article" date="2015" name="Genome Biol. Evol.">
        <title>Phylogenomic analyses indicate that early fungi evolved digesting cell walls of algal ancestors of land plants.</title>
        <authorList>
            <person name="Chang Y."/>
            <person name="Wang S."/>
            <person name="Sekimoto S."/>
            <person name="Aerts A.L."/>
            <person name="Choi C."/>
            <person name="Clum A."/>
            <person name="LaButti K.M."/>
            <person name="Lindquist E.A."/>
            <person name="Yee Ngan C."/>
            <person name="Ohm R.A."/>
            <person name="Salamov A.A."/>
            <person name="Grigoriev I.V."/>
            <person name="Spatafora J.W."/>
            <person name="Berbee M.L."/>
        </authorList>
    </citation>
    <scope>NUCLEOTIDE SEQUENCE [LARGE SCALE GENOMIC DNA]</scope>
    <source>
        <strain evidence="8 9">NRRL 28638</strain>
    </source>
</reference>
<evidence type="ECO:0000313" key="8">
    <source>
        <dbReference type="EMBL" id="KXN72295.1"/>
    </source>
</evidence>
<evidence type="ECO:0000313" key="9">
    <source>
        <dbReference type="Proteomes" id="UP000070444"/>
    </source>
</evidence>
<dbReference type="OMA" id="AWTHQHP"/>
<dbReference type="OrthoDB" id="2104723at2759"/>
<dbReference type="GO" id="GO:0005829">
    <property type="term" value="C:cytosol"/>
    <property type="evidence" value="ECO:0007669"/>
    <property type="project" value="TreeGrafter"/>
</dbReference>
<evidence type="ECO:0000259" key="7">
    <source>
        <dbReference type="Pfam" id="PF08543"/>
    </source>
</evidence>
<evidence type="ECO:0000256" key="6">
    <source>
        <dbReference type="ARBA" id="ARBA00022840"/>
    </source>
</evidence>
<dbReference type="GO" id="GO:0008478">
    <property type="term" value="F:pyridoxal kinase activity"/>
    <property type="evidence" value="ECO:0007669"/>
    <property type="project" value="UniProtKB-EC"/>
</dbReference>
<dbReference type="PANTHER" id="PTHR10534:SF2">
    <property type="entry name" value="PYRIDOXAL KINASE"/>
    <property type="match status" value="1"/>
</dbReference>
<dbReference type="GO" id="GO:0005524">
    <property type="term" value="F:ATP binding"/>
    <property type="evidence" value="ECO:0007669"/>
    <property type="project" value="UniProtKB-KW"/>
</dbReference>
<gene>
    <name evidence="8" type="ORF">CONCODRAFT_37151</name>
</gene>
<dbReference type="Pfam" id="PF08543">
    <property type="entry name" value="Phos_pyr_kin"/>
    <property type="match status" value="1"/>
</dbReference>
<keyword evidence="5 8" id="KW-0418">Kinase</keyword>
<organism evidence="8 9">
    <name type="scientific">Conidiobolus coronatus (strain ATCC 28846 / CBS 209.66 / NRRL 28638)</name>
    <name type="common">Delacroixia coronata</name>
    <dbReference type="NCBI Taxonomy" id="796925"/>
    <lineage>
        <taxon>Eukaryota</taxon>
        <taxon>Fungi</taxon>
        <taxon>Fungi incertae sedis</taxon>
        <taxon>Zoopagomycota</taxon>
        <taxon>Entomophthoromycotina</taxon>
        <taxon>Entomophthoromycetes</taxon>
        <taxon>Entomophthorales</taxon>
        <taxon>Ancylistaceae</taxon>
        <taxon>Conidiobolus</taxon>
    </lineage>
</organism>
<evidence type="ECO:0000256" key="3">
    <source>
        <dbReference type="ARBA" id="ARBA00022679"/>
    </source>
</evidence>
<dbReference type="GO" id="GO:0009443">
    <property type="term" value="P:pyridoxal 5'-phosphate salvage"/>
    <property type="evidence" value="ECO:0007669"/>
    <property type="project" value="InterPro"/>
</dbReference>
<dbReference type="Proteomes" id="UP000070444">
    <property type="component" value="Unassembled WGS sequence"/>
</dbReference>
<evidence type="ECO:0000256" key="1">
    <source>
        <dbReference type="ARBA" id="ARBA00008805"/>
    </source>
</evidence>
<evidence type="ECO:0000256" key="5">
    <source>
        <dbReference type="ARBA" id="ARBA00022777"/>
    </source>
</evidence>
<dbReference type="EMBL" id="KQ964456">
    <property type="protein sequence ID" value="KXN72295.1"/>
    <property type="molecule type" value="Genomic_DNA"/>
</dbReference>
<dbReference type="STRING" id="796925.A0A137PBB2"/>
<comment type="similarity">
    <text evidence="1">Belongs to the pyridoxine kinase family.</text>
</comment>
<keyword evidence="9" id="KW-1185">Reference proteome</keyword>
<evidence type="ECO:0000256" key="2">
    <source>
        <dbReference type="ARBA" id="ARBA00012104"/>
    </source>
</evidence>
<feature type="domain" description="Pyridoxamine kinase/Phosphomethylpyrimidine kinase" evidence="7">
    <location>
        <begin position="79"/>
        <end position="254"/>
    </location>
</feature>
<dbReference type="CDD" id="cd01173">
    <property type="entry name" value="pyridoxal_pyridoxamine_kinase"/>
    <property type="match status" value="1"/>
</dbReference>
<dbReference type="InterPro" id="IPR004625">
    <property type="entry name" value="PyrdxlKinase"/>
</dbReference>
<dbReference type="SUPFAM" id="SSF53613">
    <property type="entry name" value="Ribokinase-like"/>
    <property type="match status" value="1"/>
</dbReference>
<dbReference type="PANTHER" id="PTHR10534">
    <property type="entry name" value="PYRIDOXAL KINASE"/>
    <property type="match status" value="1"/>
</dbReference>
<protein>
    <recommendedName>
        <fullName evidence="2">pyridoxal kinase</fullName>
        <ecNumber evidence="2">2.7.1.35</ecNumber>
    </recommendedName>
</protein>
<keyword evidence="6" id="KW-0067">ATP-binding</keyword>
<dbReference type="InterPro" id="IPR029056">
    <property type="entry name" value="Ribokinase-like"/>
</dbReference>
<dbReference type="NCBIfam" id="TIGR00687">
    <property type="entry name" value="pyridox_kin"/>
    <property type="match status" value="1"/>
</dbReference>
<dbReference type="Gene3D" id="3.40.1190.20">
    <property type="match status" value="1"/>
</dbReference>
<name>A0A137PBB2_CONC2</name>
<keyword evidence="4" id="KW-0547">Nucleotide-binding</keyword>
<proteinExistence type="inferred from homology"/>
<dbReference type="EC" id="2.7.1.35" evidence="2"/>
<accession>A0A137PBB2</accession>
<sequence length="312" mass="34717">MEYPKVLSIQSHVVYGYVGNKSAVFPLQTLGFDVCPINTVQFCTSTAYKVVKGTKLAPEDLRTVFEGLEDNELLDFTHLLTGYIGNPDSLRVIADIVKKLKSINPDLTFVMDPVMGDYGRLYVPLESVPVYKEVLLPLADIICPNQTEAELLSGLTIKNEEDIKTVFEYFHSHGIPNVVITSSNINEKEGLMKTYASSKINEVTKTFQVQFPSISASFIGTGDVFASLLLAYYHHESKNTDTDSSTDCALSRSIEKVIATMQAILQTTLEYSKVAKVTDDHPNALLVKHDLKLIQSKKHIENPKVIHKAQPF</sequence>
<dbReference type="InterPro" id="IPR013749">
    <property type="entry name" value="PM/HMP-P_kinase-1"/>
</dbReference>